<protein>
    <submittedName>
        <fullName evidence="1 5">Uncharacterized protein</fullName>
    </submittedName>
</protein>
<dbReference type="WBParaSite" id="HDID_0000678301-mRNA-1">
    <property type="protein sequence ID" value="HDID_0000678301-mRNA-1"/>
    <property type="gene ID" value="HDID_0000678301"/>
</dbReference>
<reference evidence="2 4" key="3">
    <citation type="submission" date="2019-07" db="EMBL/GenBank/DDBJ databases">
        <authorList>
            <person name="Jastrzebski P J."/>
            <person name="Paukszto L."/>
            <person name="Jastrzebski P J."/>
        </authorList>
    </citation>
    <scope>NUCLEOTIDE SEQUENCE [LARGE SCALE GENOMIC DNA]</scope>
    <source>
        <strain evidence="2 4">WMS-il1</strain>
    </source>
</reference>
<dbReference type="OrthoDB" id="6479200at2759"/>
<dbReference type="EMBL" id="CABIJS010000665">
    <property type="protein sequence ID" value="VUZ54533.1"/>
    <property type="molecule type" value="Genomic_DNA"/>
</dbReference>
<keyword evidence="4" id="KW-1185">Reference proteome</keyword>
<dbReference type="PANTHER" id="PTHR34921:SF1">
    <property type="entry name" value="MEIOTIC RECOMBINATION PROTEIN REC114"/>
    <property type="match status" value="1"/>
</dbReference>
<organism evidence="5">
    <name type="scientific">Hymenolepis diminuta</name>
    <name type="common">Rat tapeworm</name>
    <dbReference type="NCBI Taxonomy" id="6216"/>
    <lineage>
        <taxon>Eukaryota</taxon>
        <taxon>Metazoa</taxon>
        <taxon>Spiralia</taxon>
        <taxon>Lophotrochozoa</taxon>
        <taxon>Platyhelminthes</taxon>
        <taxon>Cestoda</taxon>
        <taxon>Eucestoda</taxon>
        <taxon>Cyclophyllidea</taxon>
        <taxon>Hymenolepididae</taxon>
        <taxon>Hymenolepis</taxon>
    </lineage>
</organism>
<evidence type="ECO:0000313" key="2">
    <source>
        <dbReference type="EMBL" id="VUZ54533.1"/>
    </source>
</evidence>
<evidence type="ECO:0000313" key="5">
    <source>
        <dbReference type="WBParaSite" id="HDID_0000678301-mRNA-1"/>
    </source>
</evidence>
<evidence type="ECO:0000313" key="4">
    <source>
        <dbReference type="Proteomes" id="UP000321570"/>
    </source>
</evidence>
<evidence type="ECO:0000313" key="3">
    <source>
        <dbReference type="Proteomes" id="UP000274504"/>
    </source>
</evidence>
<dbReference type="InterPro" id="IPR029168">
    <property type="entry name" value="REC114L"/>
</dbReference>
<proteinExistence type="predicted"/>
<reference evidence="5" key="1">
    <citation type="submission" date="2017-02" db="UniProtKB">
        <authorList>
            <consortium name="WormBaseParasite"/>
        </authorList>
    </citation>
    <scope>IDENTIFICATION</scope>
</reference>
<dbReference type="Proteomes" id="UP000274504">
    <property type="component" value="Unassembled WGS sequence"/>
</dbReference>
<dbReference type="Pfam" id="PF15165">
    <property type="entry name" value="REC114-like"/>
    <property type="match status" value="1"/>
</dbReference>
<name>A0A0R3SPB1_HYMDI</name>
<evidence type="ECO:0000313" key="1">
    <source>
        <dbReference type="EMBL" id="VDL59099.1"/>
    </source>
</evidence>
<dbReference type="AlphaFoldDB" id="A0A0R3SPB1"/>
<dbReference type="STRING" id="6216.A0A0R3SPB1"/>
<dbReference type="Proteomes" id="UP000321570">
    <property type="component" value="Unassembled WGS sequence"/>
</dbReference>
<dbReference type="PANTHER" id="PTHR34921">
    <property type="entry name" value="MEIOTIC RECOMBINATION PROTEIN REC114"/>
    <property type="match status" value="1"/>
</dbReference>
<sequence length="231" mass="26397">MNEGTKEWHLSMYRCFRESDSNPKSNSVEPGSATQEKAQTTGIWLTRRDHSAASLIIRVSDFAHLVIMQGAEIVESYFLILAKKWIKIVNIEDEIMFYIRERNRIRRLRLTFVSVADARSCHNHLSQYVSAKRPSISPEDVESSRLSEEDSRVSHYLSLMTSIGSKSGKGTVQAEAAWCTNWPTDRLVELVKLCLNDGNFPGFVRQVQECLRILAPLQNEEFVAAQNQMEE</sequence>
<gene>
    <name evidence="1" type="ORF">HDID_LOCUS6781</name>
    <name evidence="2" type="ORF">WMSIL1_LOCUS12591</name>
</gene>
<dbReference type="EMBL" id="UYSG01010878">
    <property type="protein sequence ID" value="VDL59099.1"/>
    <property type="molecule type" value="Genomic_DNA"/>
</dbReference>
<accession>A0A0R3SPB1</accession>
<reference evidence="1 3" key="2">
    <citation type="submission" date="2018-11" db="EMBL/GenBank/DDBJ databases">
        <authorList>
            <consortium name="Pathogen Informatics"/>
        </authorList>
    </citation>
    <scope>NUCLEOTIDE SEQUENCE [LARGE SCALE GENOMIC DNA]</scope>
</reference>